<dbReference type="Proteomes" id="UP000410492">
    <property type="component" value="Unassembled WGS sequence"/>
</dbReference>
<keyword evidence="3" id="KW-1185">Reference proteome</keyword>
<keyword evidence="1" id="KW-0812">Transmembrane</keyword>
<evidence type="ECO:0000313" key="2">
    <source>
        <dbReference type="EMBL" id="VEN36850.1"/>
    </source>
</evidence>
<accession>A0A653BNA0</accession>
<dbReference type="OrthoDB" id="6818455at2759"/>
<organism evidence="2 3">
    <name type="scientific">Callosobruchus maculatus</name>
    <name type="common">Southern cowpea weevil</name>
    <name type="synonym">Pulse bruchid</name>
    <dbReference type="NCBI Taxonomy" id="64391"/>
    <lineage>
        <taxon>Eukaryota</taxon>
        <taxon>Metazoa</taxon>
        <taxon>Ecdysozoa</taxon>
        <taxon>Arthropoda</taxon>
        <taxon>Hexapoda</taxon>
        <taxon>Insecta</taxon>
        <taxon>Pterygota</taxon>
        <taxon>Neoptera</taxon>
        <taxon>Endopterygota</taxon>
        <taxon>Coleoptera</taxon>
        <taxon>Polyphaga</taxon>
        <taxon>Cucujiformia</taxon>
        <taxon>Chrysomeloidea</taxon>
        <taxon>Chrysomelidae</taxon>
        <taxon>Bruchinae</taxon>
        <taxon>Bruchini</taxon>
        <taxon>Callosobruchus</taxon>
    </lineage>
</organism>
<feature type="transmembrane region" description="Helical" evidence="1">
    <location>
        <begin position="12"/>
        <end position="33"/>
    </location>
</feature>
<reference evidence="2 3" key="1">
    <citation type="submission" date="2019-01" db="EMBL/GenBank/DDBJ databases">
        <authorList>
            <person name="Sayadi A."/>
        </authorList>
    </citation>
    <scope>NUCLEOTIDE SEQUENCE [LARGE SCALE GENOMIC DNA]</scope>
</reference>
<proteinExistence type="predicted"/>
<sequence>MKFLINVKRALVKAILLTMDSIMATIWSLGMTQGRTLVRNTFKRFAVLLPAVFFKLGIAFTMLVLVTIVSVNNGFIGFLLLVVGLSSVLARLQEARRPPTAAAPAIAPYYNPAPYYNHVVPVALRRHYRQEWDRSDVEWRSDEVKNNTGRNLCLVGVIISKQTKPLEDAITSNTVLFLIIRERERKRGEQGTIEHQRYLLVSSPPNLTHHMKKHESSVASINNIIYKIFPRKFFVKGYTQIFNDTIYLKRSTSQDNTALHPRRLVFHFPVLSRAQDFKSNRVARASQCVKKHRQIDYESKPTKKKMDEEK</sequence>
<dbReference type="AlphaFoldDB" id="A0A653BNA0"/>
<name>A0A653BNA0_CALMS</name>
<keyword evidence="1" id="KW-0472">Membrane</keyword>
<evidence type="ECO:0000256" key="1">
    <source>
        <dbReference type="SAM" id="Phobius"/>
    </source>
</evidence>
<feature type="transmembrane region" description="Helical" evidence="1">
    <location>
        <begin position="45"/>
        <end position="69"/>
    </location>
</feature>
<protein>
    <submittedName>
        <fullName evidence="2">Uncharacterized protein</fullName>
    </submittedName>
</protein>
<feature type="transmembrane region" description="Helical" evidence="1">
    <location>
        <begin position="75"/>
        <end position="92"/>
    </location>
</feature>
<keyword evidence="1" id="KW-1133">Transmembrane helix</keyword>
<dbReference type="EMBL" id="CAACVG010002732">
    <property type="protein sequence ID" value="VEN36850.1"/>
    <property type="molecule type" value="Genomic_DNA"/>
</dbReference>
<evidence type="ECO:0000313" key="3">
    <source>
        <dbReference type="Proteomes" id="UP000410492"/>
    </source>
</evidence>
<gene>
    <name evidence="2" type="ORF">CALMAC_LOCUS2306</name>
</gene>